<dbReference type="EMBL" id="JBBKTX010000010">
    <property type="protein sequence ID" value="MFK4752699.1"/>
    <property type="molecule type" value="Genomic_DNA"/>
</dbReference>
<keyword evidence="2" id="KW-0282">Flagellum</keyword>
<dbReference type="InterPro" id="IPR038610">
    <property type="entry name" value="FliK-like_C_sf"/>
</dbReference>
<comment type="caution">
    <text evidence="2">The sequence shown here is derived from an EMBL/GenBank/DDBJ whole genome shotgun (WGS) entry which is preliminary data.</text>
</comment>
<dbReference type="InterPro" id="IPR021136">
    <property type="entry name" value="Flagellar_hook_control-like_C"/>
</dbReference>
<feature type="domain" description="Flagellar hook-length control protein-like C-terminal" evidence="1">
    <location>
        <begin position="297"/>
        <end position="379"/>
    </location>
</feature>
<dbReference type="InterPro" id="IPR052563">
    <property type="entry name" value="FliK"/>
</dbReference>
<organism evidence="2 3">
    <name type="scientific">Oceanobacter antarcticus</name>
    <dbReference type="NCBI Taxonomy" id="3133425"/>
    <lineage>
        <taxon>Bacteria</taxon>
        <taxon>Pseudomonadati</taxon>
        <taxon>Pseudomonadota</taxon>
        <taxon>Gammaproteobacteria</taxon>
        <taxon>Oceanospirillales</taxon>
        <taxon>Oceanospirillaceae</taxon>
        <taxon>Oceanobacter</taxon>
    </lineage>
</organism>
<evidence type="ECO:0000313" key="2">
    <source>
        <dbReference type="EMBL" id="MFK4752699.1"/>
    </source>
</evidence>
<accession>A0ABW8NIB0</accession>
<protein>
    <submittedName>
        <fullName evidence="2">Flagellar hook-length control protein FliK</fullName>
    </submittedName>
</protein>
<proteinExistence type="predicted"/>
<dbReference type="Gene3D" id="3.30.750.140">
    <property type="match status" value="1"/>
</dbReference>
<dbReference type="PANTHER" id="PTHR37533:SF2">
    <property type="entry name" value="FLAGELLAR HOOK-LENGTH CONTROL PROTEIN"/>
    <property type="match status" value="1"/>
</dbReference>
<evidence type="ECO:0000259" key="1">
    <source>
        <dbReference type="Pfam" id="PF02120"/>
    </source>
</evidence>
<keyword evidence="3" id="KW-1185">Reference proteome</keyword>
<dbReference type="Pfam" id="PF02120">
    <property type="entry name" value="Flg_hook"/>
    <property type="match status" value="1"/>
</dbReference>
<sequence>MSLTPTGSEFLLPKPAAKTAVGLSTSLPTVDGGRFAGLINRSSATTDHGLSEQSSLQTLPLTGEILPSEALNSAEVLRQIRAAGELSGFALAQPGLAEWQDATVFTDGSELEGTVNEDETNLLLFPDLGMLPLYPGVTASEPTIRSWSGQSGSAIASALPPAAMATSVDASGIAGSDLDSSELAKTRVMAVNAGASNDIDLADVMGAEVANDTLAAAAEKPTLSAALSSSQAPSSLAGAMAGWATDAMSSSVDSGSGEALDIGLSADQTLLEGDRSSPEALEFGSDRQRWGGALGGRLLTMIAADIQEARIHLDPPELGALEIKMTVDADDQARVSVQVQNSQVKEVLESQAQRLREALAEQGLTLAGFDVSEQSSGQGFSGRDDAEAANTLASDLLDDDDNLTADMAEPHANLETDGLHLLSTYA</sequence>
<reference evidence="2 3" key="1">
    <citation type="submission" date="2024-03" db="EMBL/GenBank/DDBJ databases">
        <title>High-quality draft genome sequence of Oceanobacter sp. wDCs-4.</title>
        <authorList>
            <person name="Dong C."/>
        </authorList>
    </citation>
    <scope>NUCLEOTIDE SEQUENCE [LARGE SCALE GENOMIC DNA]</scope>
    <source>
        <strain evidence="3">wDCs-4</strain>
    </source>
</reference>
<keyword evidence="2" id="KW-0969">Cilium</keyword>
<dbReference type="RefSeq" id="WP_416205896.1">
    <property type="nucleotide sequence ID" value="NZ_JBBKTX010000010.1"/>
</dbReference>
<gene>
    <name evidence="2" type="ORF">WG929_09805</name>
</gene>
<dbReference type="Proteomes" id="UP001620597">
    <property type="component" value="Unassembled WGS sequence"/>
</dbReference>
<evidence type="ECO:0000313" key="3">
    <source>
        <dbReference type="Proteomes" id="UP001620597"/>
    </source>
</evidence>
<dbReference type="CDD" id="cd17470">
    <property type="entry name" value="T3SS_Flik_C"/>
    <property type="match status" value="1"/>
</dbReference>
<keyword evidence="2" id="KW-0966">Cell projection</keyword>
<name>A0ABW8NIB0_9GAMM</name>
<dbReference type="PANTHER" id="PTHR37533">
    <property type="entry name" value="FLAGELLAR HOOK-LENGTH CONTROL PROTEIN"/>
    <property type="match status" value="1"/>
</dbReference>